<proteinExistence type="predicted"/>
<evidence type="ECO:0000256" key="4">
    <source>
        <dbReference type="ARBA" id="ARBA00022656"/>
    </source>
</evidence>
<dbReference type="Pfam" id="PF13519">
    <property type="entry name" value="VWA_2"/>
    <property type="match status" value="1"/>
</dbReference>
<dbReference type="GeneID" id="93675235"/>
<dbReference type="SUPFAM" id="SSF53300">
    <property type="entry name" value="vWA-like"/>
    <property type="match status" value="1"/>
</dbReference>
<organism evidence="11 12">
    <name type="scientific">Pseudomonas soli</name>
    <dbReference type="NCBI Taxonomy" id="1306993"/>
    <lineage>
        <taxon>Bacteria</taxon>
        <taxon>Pseudomonadati</taxon>
        <taxon>Pseudomonadota</taxon>
        <taxon>Gammaproteobacteria</taxon>
        <taxon>Pseudomonadales</taxon>
        <taxon>Pseudomonadaceae</taxon>
        <taxon>Pseudomonas</taxon>
    </lineage>
</organism>
<dbReference type="InterPro" id="IPR002035">
    <property type="entry name" value="VWF_A"/>
</dbReference>
<keyword evidence="4" id="KW-0800">Toxin</keyword>
<dbReference type="PROSITE" id="PS50234">
    <property type="entry name" value="VWFA"/>
    <property type="match status" value="1"/>
</dbReference>
<feature type="compositionally biased region" description="Low complexity" evidence="9">
    <location>
        <begin position="72"/>
        <end position="88"/>
    </location>
</feature>
<dbReference type="SMART" id="SM00327">
    <property type="entry name" value="VWA"/>
    <property type="match status" value="1"/>
</dbReference>
<comment type="subcellular location">
    <subcellularLocation>
        <location evidence="1">Membrane</location>
    </subcellularLocation>
    <subcellularLocation>
        <location evidence="2">Secreted</location>
    </subcellularLocation>
</comment>
<dbReference type="GO" id="GO:0016020">
    <property type="term" value="C:membrane"/>
    <property type="evidence" value="ECO:0007669"/>
    <property type="project" value="UniProtKB-SubCell"/>
</dbReference>
<reference evidence="11 12" key="1">
    <citation type="submission" date="2016-10" db="EMBL/GenBank/DDBJ databases">
        <authorList>
            <person name="de Groot N.N."/>
        </authorList>
    </citation>
    <scope>NUCLEOTIDE SEQUENCE [LARGE SCALE GENOMIC DNA]</scope>
    <source>
        <strain evidence="11 12">LMG 27941</strain>
    </source>
</reference>
<feature type="domain" description="VWFA" evidence="10">
    <location>
        <begin position="216"/>
        <end position="335"/>
    </location>
</feature>
<dbReference type="NCBIfam" id="NF033682">
    <property type="entry name" value="retention_LapA"/>
    <property type="match status" value="1"/>
</dbReference>
<dbReference type="Gene3D" id="2.150.10.10">
    <property type="entry name" value="Serralysin-like metalloprotease, C-terminal"/>
    <property type="match status" value="1"/>
</dbReference>
<accession>A0A1H9MQY6</accession>
<dbReference type="GO" id="GO:0090729">
    <property type="term" value="F:toxin activity"/>
    <property type="evidence" value="ECO:0007669"/>
    <property type="project" value="UniProtKB-KW"/>
</dbReference>
<evidence type="ECO:0000256" key="1">
    <source>
        <dbReference type="ARBA" id="ARBA00004370"/>
    </source>
</evidence>
<keyword evidence="6" id="KW-0106">Calcium</keyword>
<name>A0A1H9MQY6_9PSED</name>
<dbReference type="Pfam" id="PF00353">
    <property type="entry name" value="HemolysinCabind"/>
    <property type="match status" value="2"/>
</dbReference>
<keyword evidence="7" id="KW-0843">Virulence</keyword>
<evidence type="ECO:0000256" key="8">
    <source>
        <dbReference type="ARBA" id="ARBA00023136"/>
    </source>
</evidence>
<dbReference type="GO" id="GO:0005576">
    <property type="term" value="C:extracellular region"/>
    <property type="evidence" value="ECO:0007669"/>
    <property type="project" value="UniProtKB-SubCell"/>
</dbReference>
<evidence type="ECO:0000256" key="5">
    <source>
        <dbReference type="ARBA" id="ARBA00022737"/>
    </source>
</evidence>
<evidence type="ECO:0000313" key="12">
    <source>
        <dbReference type="Proteomes" id="UP000199221"/>
    </source>
</evidence>
<evidence type="ECO:0000256" key="6">
    <source>
        <dbReference type="ARBA" id="ARBA00022837"/>
    </source>
</evidence>
<feature type="region of interest" description="Disordered" evidence="9">
    <location>
        <begin position="63"/>
        <end position="88"/>
    </location>
</feature>
<dbReference type="SUPFAM" id="SSF51120">
    <property type="entry name" value="beta-Roll"/>
    <property type="match status" value="1"/>
</dbReference>
<dbReference type="InterPro" id="IPR003995">
    <property type="entry name" value="RTX_toxin_determinant-A"/>
</dbReference>
<dbReference type="PROSITE" id="PS00330">
    <property type="entry name" value="HEMOLYSIN_CALCIUM"/>
    <property type="match status" value="2"/>
</dbReference>
<protein>
    <submittedName>
        <fullName evidence="11">Surface adhesion protein</fullName>
    </submittedName>
</protein>
<dbReference type="GO" id="GO:0005509">
    <property type="term" value="F:calcium ion binding"/>
    <property type="evidence" value="ECO:0007669"/>
    <property type="project" value="InterPro"/>
</dbReference>
<dbReference type="InterPro" id="IPR011049">
    <property type="entry name" value="Serralysin-like_metalloprot_C"/>
</dbReference>
<dbReference type="CDD" id="cd00198">
    <property type="entry name" value="vWFA"/>
    <property type="match status" value="1"/>
</dbReference>
<dbReference type="InterPro" id="IPR047777">
    <property type="entry name" value="LapA-like_RM"/>
</dbReference>
<dbReference type="InterPro" id="IPR019960">
    <property type="entry name" value="T1SS_VCA0849"/>
</dbReference>
<dbReference type="Gene3D" id="3.40.50.410">
    <property type="entry name" value="von Willebrand factor, type A domain"/>
    <property type="match status" value="1"/>
</dbReference>
<keyword evidence="8" id="KW-0472">Membrane</keyword>
<dbReference type="Proteomes" id="UP000199221">
    <property type="component" value="Unassembled WGS sequence"/>
</dbReference>
<dbReference type="InterPro" id="IPR018511">
    <property type="entry name" value="Hemolysin-typ_Ca-bd_CS"/>
</dbReference>
<dbReference type="EMBL" id="FOEQ01000006">
    <property type="protein sequence ID" value="SER25553.1"/>
    <property type="molecule type" value="Genomic_DNA"/>
</dbReference>
<gene>
    <name evidence="11" type="ORF">SAMN05216230_106303</name>
</gene>
<evidence type="ECO:0000256" key="2">
    <source>
        <dbReference type="ARBA" id="ARBA00004613"/>
    </source>
</evidence>
<dbReference type="InterPro" id="IPR036465">
    <property type="entry name" value="vWFA_dom_sf"/>
</dbReference>
<dbReference type="PRINTS" id="PR00313">
    <property type="entry name" value="CABNDNGRPT"/>
</dbReference>
<sequence>MSTVAAIVKSLVGQVIAVSPEGIQRILIEGDRLLAGEQLDTGIGGSVTLELADGRIFELGGDTRWTGTPPGSSDLSTAASSSEALQQTTTVGADATIEFDIPIVAPNAPDDGGHSSVMLEETAGMVAPRIGFPTDTGTPSSCSDLHESPGNAYTSGARALNTIHAPNATSSFTDQPQAYVGINLNEGDDTYALTADHNIVVADIAGWRVLPGQNYNLAFIVDTSASMKEEGVGAAKKSLETVFKVLAASAQSAHSGSVNILLVDFSSNVNSIVSVTLNEEGLKQLLDALNTLKPGEGDNAGTNYEDAFKTTANWFNNLQSAGSCASNQTFFLTDGVPTHYQEERINPILGDSGTTLDSFLSTIDYQKGMTYNGHLGSGTSTINIDSDGSLTLSYYSDKTWKHEPLGKLYANGHGGYELSTVVHENPKQGPNSLLNALASFELLKDLSNVEAIGINDSIQLVELNPFDSDGVPQANIDPSKLAEAIFGTTESVRPGNDTVNGGGGNDILFGDLITFDGIASAGVHAIQDYVADKLNMPVNAVNTETMHNFITEHSAEFNVSGRNDGADTLLGGAGQDIIFGQGGDDHIEGGKGDDVLIGGKGADTFVWRAGDEGNDVIRDFNVQEGDRLDLRDLLQSEEDIAIDNFLRITTVDGETTLQASSDGKLNAAGGLANADVSIKLEGVNWSNTTIQSLISGADPTIKVDHSNS</sequence>
<dbReference type="InterPro" id="IPR001343">
    <property type="entry name" value="Hemolysn_Ca-bd"/>
</dbReference>
<dbReference type="PANTHER" id="PTHR38340">
    <property type="entry name" value="S-LAYER PROTEIN"/>
    <property type="match status" value="1"/>
</dbReference>
<evidence type="ECO:0000313" key="11">
    <source>
        <dbReference type="EMBL" id="SER25553.1"/>
    </source>
</evidence>
<dbReference type="AlphaFoldDB" id="A0A1H9MQY6"/>
<keyword evidence="5" id="KW-0677">Repeat</keyword>
<keyword evidence="3" id="KW-0964">Secreted</keyword>
<evidence type="ECO:0000256" key="9">
    <source>
        <dbReference type="SAM" id="MobiDB-lite"/>
    </source>
</evidence>
<evidence type="ECO:0000256" key="3">
    <source>
        <dbReference type="ARBA" id="ARBA00022525"/>
    </source>
</evidence>
<evidence type="ECO:0000256" key="7">
    <source>
        <dbReference type="ARBA" id="ARBA00023026"/>
    </source>
</evidence>
<dbReference type="RefSeq" id="WP_094011627.1">
    <property type="nucleotide sequence ID" value="NZ_CP128543.1"/>
</dbReference>
<dbReference type="PANTHER" id="PTHR38340:SF1">
    <property type="entry name" value="S-LAYER PROTEIN"/>
    <property type="match status" value="1"/>
</dbReference>
<evidence type="ECO:0000259" key="10">
    <source>
        <dbReference type="PROSITE" id="PS50234"/>
    </source>
</evidence>
<dbReference type="InterPro" id="IPR050557">
    <property type="entry name" value="RTX_toxin/Mannuronan_C5-epim"/>
</dbReference>
<dbReference type="PRINTS" id="PR01488">
    <property type="entry name" value="RTXTOXINA"/>
</dbReference>
<dbReference type="NCBIfam" id="TIGR03661">
    <property type="entry name" value="T1SS_VCA0849"/>
    <property type="match status" value="1"/>
</dbReference>